<dbReference type="InterPro" id="IPR025711">
    <property type="entry name" value="PepSY"/>
</dbReference>
<dbReference type="RefSeq" id="WP_184572463.1">
    <property type="nucleotide sequence ID" value="NZ_JACHJL010000006.1"/>
</dbReference>
<feature type="region of interest" description="Disordered" evidence="1">
    <location>
        <begin position="251"/>
        <end position="306"/>
    </location>
</feature>
<feature type="domain" description="PepSY" evidence="3">
    <location>
        <begin position="203"/>
        <end position="258"/>
    </location>
</feature>
<feature type="domain" description="PepSY" evidence="3">
    <location>
        <begin position="130"/>
        <end position="182"/>
    </location>
</feature>
<feature type="compositionally biased region" description="Basic and acidic residues" evidence="1">
    <location>
        <begin position="108"/>
        <end position="124"/>
    </location>
</feature>
<keyword evidence="2" id="KW-0732">Signal</keyword>
<gene>
    <name evidence="4" type="ORF">FHS42_002859</name>
</gene>
<organism evidence="4 5">
    <name type="scientific">Streptomyces zagrosensis</name>
    <dbReference type="NCBI Taxonomy" id="1042984"/>
    <lineage>
        <taxon>Bacteria</taxon>
        <taxon>Bacillati</taxon>
        <taxon>Actinomycetota</taxon>
        <taxon>Actinomycetes</taxon>
        <taxon>Kitasatosporales</taxon>
        <taxon>Streptomycetaceae</taxon>
        <taxon>Streptomyces</taxon>
    </lineage>
</organism>
<feature type="compositionally biased region" description="Acidic residues" evidence="1">
    <location>
        <begin position="91"/>
        <end position="107"/>
    </location>
</feature>
<protein>
    <submittedName>
        <fullName evidence="4">Putative membrane protein YkoI</fullName>
    </submittedName>
</protein>
<dbReference type="Proteomes" id="UP000588098">
    <property type="component" value="Unassembled WGS sequence"/>
</dbReference>
<reference evidence="4 5" key="1">
    <citation type="submission" date="2020-08" db="EMBL/GenBank/DDBJ databases">
        <title>Genomic Encyclopedia of Type Strains, Phase III (KMG-III): the genomes of soil and plant-associated and newly described type strains.</title>
        <authorList>
            <person name="Whitman W."/>
        </authorList>
    </citation>
    <scope>NUCLEOTIDE SEQUENCE [LARGE SCALE GENOMIC DNA]</scope>
    <source>
        <strain evidence="4 5">CECT 8305</strain>
    </source>
</reference>
<evidence type="ECO:0000259" key="3">
    <source>
        <dbReference type="Pfam" id="PF03413"/>
    </source>
</evidence>
<dbReference type="EMBL" id="JACHJL010000006">
    <property type="protein sequence ID" value="MBB5935790.1"/>
    <property type="molecule type" value="Genomic_DNA"/>
</dbReference>
<feature type="compositionally biased region" description="Acidic residues" evidence="1">
    <location>
        <begin position="265"/>
        <end position="274"/>
    </location>
</feature>
<evidence type="ECO:0000313" key="4">
    <source>
        <dbReference type="EMBL" id="MBB5935790.1"/>
    </source>
</evidence>
<name>A0A7W9UYB9_9ACTN</name>
<dbReference type="Gene3D" id="3.10.450.40">
    <property type="match status" value="2"/>
</dbReference>
<feature type="compositionally biased region" description="Acidic residues" evidence="1">
    <location>
        <begin position="64"/>
        <end position="79"/>
    </location>
</feature>
<feature type="signal peptide" evidence="2">
    <location>
        <begin position="1"/>
        <end position="23"/>
    </location>
</feature>
<dbReference type="AlphaFoldDB" id="A0A7W9UYB9"/>
<dbReference type="Pfam" id="PF03413">
    <property type="entry name" value="PepSY"/>
    <property type="match status" value="2"/>
</dbReference>
<comment type="caution">
    <text evidence="4">The sequence shown here is derived from an EMBL/GenBank/DDBJ whole genome shotgun (WGS) entry which is preliminary data.</text>
</comment>
<proteinExistence type="predicted"/>
<feature type="region of interest" description="Disordered" evidence="1">
    <location>
        <begin position="22"/>
        <end position="124"/>
    </location>
</feature>
<feature type="compositionally biased region" description="Low complexity" evidence="1">
    <location>
        <begin position="275"/>
        <end position="306"/>
    </location>
</feature>
<feature type="compositionally biased region" description="Gly residues" evidence="1">
    <location>
        <begin position="53"/>
        <end position="63"/>
    </location>
</feature>
<accession>A0A7W9UYB9</accession>
<evidence type="ECO:0000256" key="2">
    <source>
        <dbReference type="SAM" id="SignalP"/>
    </source>
</evidence>
<feature type="compositionally biased region" description="Basic and acidic residues" evidence="1">
    <location>
        <begin position="80"/>
        <end position="90"/>
    </location>
</feature>
<evidence type="ECO:0000313" key="5">
    <source>
        <dbReference type="Proteomes" id="UP000588098"/>
    </source>
</evidence>
<keyword evidence="5" id="KW-1185">Reference proteome</keyword>
<evidence type="ECO:0000256" key="1">
    <source>
        <dbReference type="SAM" id="MobiDB-lite"/>
    </source>
</evidence>
<sequence>MKRNLVIATVAAAALIGGGTASAVAFTGDGDGGPARQSQAADTDHADDDGADGSDGGDGGDGGDQADGDDQAAGDEDRGDDGAHSERADGDDGDDDGTDDAEDSTEDAADRREDAAEDKAQRDARVTVRAAVDAALKATPGAVVSIDLDADDGARAVWDVDLYGKDGRWHDLTLDANTARVLHQHVAHEDDAAALKDGLQRAKVSAAEAADDALRTVPGTVTSAELDDDDRVTAWDVDVLDKDGKKHELRVDLASGKVSQHPEDHDDAYDDDDSASNSVSDSVDSVDSVDGVDSVSSVSDNSGDND</sequence>
<feature type="chain" id="PRO_5031389262" evidence="2">
    <location>
        <begin position="24"/>
        <end position="306"/>
    </location>
</feature>